<reference evidence="7" key="2">
    <citation type="submission" date="2025-08" db="UniProtKB">
        <authorList>
            <consortium name="RefSeq"/>
        </authorList>
    </citation>
    <scope>IDENTIFICATION</scope>
    <source>
        <tissue evidence="7">Seedling</tissue>
    </source>
</reference>
<sequence length="1299" mass="148282">MASRETVKKEIRQMLEDDSVTSIILLGEQGVGKTWMAKEISEICMTEGLTHRNLWVYLNKKYHSKTLLESIERQLSLLSNEEFEDDEEEKEETLENLKLRISTMLEEEATAMKEKTQFVLLILDDVLEDHAKDILSDLPVKGHPHKFFKVLMTIGKTHHQLASEVFKNEIESNNRRLHQMEFLSPDESENLLKEKIKADHVFPHLDQHIATMKNEINKGIPATIITIAEALKYLQKHDSGASLLEGILEEAGNDGKEADYITQLLCCWYDEFHKSCRIDMLHCFWHSMQHFHTHSGVHYNELITHWIIEGYFGCFDQIQKAYEQGHEVLMHLINCGMLSKQEDNIVIMNQAISRITHHRHSVFNKTASLGLPIVFDGKDDKWEGLGRITQTSGMRKSLHGHKNWEKVSTLLMDGSFLSREVPETFFQPLRGLQVFAIFNPLFSFLPLPLLSLENLVVLVLRGCDLLEKIDDICELRNLCVLEISSAASLNAIPPDLFENLPNLQVLNLSSSKIESLPRSLFKQPKLRQLILRQCHRLKALPSLKELENLEVIDLCGADSLIKIQDKNFAPLRKLQMLDLSKSKIDRLPFLHNLEKLTGLMLSDCPSLTRLPSLQSLCSLQILDASNARNLVEIHDDPFDNKVDLQIVDLSGTAVRQLPSNISYLSSLYLKDCSSFEILPSTKALKNLKKLDLSGTSELHEIEDKSFEHLRYLQILNFSKAKIKELPSLSNLGNLLEIFLTNCSNLQKLPILNGLKRLKKLYLSGCVELVELPSLNALEKLEDLDLSGCRALEVIQANSFEKMIGLRILNLSETKIKSLPTLCNPSNLSHLILQNCIGLKILSPLEHLTKLEELVLCGACSLEETKAQFLEGMKDLQILDLSGTPLTTLPSLSNLTNLRKLTLRGCSGLKTVPGMEALKNLEHIDLCGTAIERLPSLNIYCRLHQLLLKDCSNLEELQNLNSLTQLEVLDLSGTRIKKFPYEISELTCLERLDLPDLKDVLEIDLGKIKYLPKELNWDQCGLFKDTAKLVKCEKPTIFVRGKEIFQCLEKSPELWNKYFKQFHFVVGHHMKQDEDGDINFSKDRLFFRDVYFHTRYFCIPVEDVQLLEIHGSYILPNGFESVLKHTKYLSLVDNKSISRLSKLGAHNVAEMRGYWIDRCTKMESILDGEEVDIRLGSNLEILWVSNLPSLKNIYSGTEGFKNLKHLYLDCCPVILNVFSSSQFPENLEIVHVKFCDKLDTLFESGTMEGRKLQKLHTLYLFELPELRSIGIQLACQPTIRACPKLVLDQVDSKNHKGFEI</sequence>
<dbReference type="InterPro" id="IPR056845">
    <property type="entry name" value="LRR_Zer-1"/>
</dbReference>
<feature type="domain" description="Zer-1-like leucine-rich repeats region" evidence="5">
    <location>
        <begin position="567"/>
        <end position="633"/>
    </location>
</feature>
<reference evidence="6" key="1">
    <citation type="submission" date="2025-05" db="UniProtKB">
        <authorList>
            <consortium name="RefSeq"/>
        </authorList>
    </citation>
    <scope>NUCLEOTIDE SEQUENCE [LARGE SCALE GENOMIC DNA]</scope>
</reference>
<dbReference type="Gene3D" id="3.80.10.10">
    <property type="entry name" value="Ribonuclease Inhibitor"/>
    <property type="match status" value="4"/>
</dbReference>
<dbReference type="PANTHER" id="PTHR47186">
    <property type="entry name" value="LEUCINE-RICH REPEAT-CONTAINING PROTEIN 57"/>
    <property type="match status" value="1"/>
</dbReference>
<feature type="coiled-coil region" evidence="3">
    <location>
        <begin position="80"/>
        <end position="114"/>
    </location>
</feature>
<dbReference type="GeneID" id="107422186"/>
<dbReference type="InterPro" id="IPR027417">
    <property type="entry name" value="P-loop_NTPase"/>
</dbReference>
<evidence type="ECO:0000256" key="3">
    <source>
        <dbReference type="SAM" id="Coils"/>
    </source>
</evidence>
<protein>
    <submittedName>
        <fullName evidence="7">Disease resistance protein At4g19050</fullName>
    </submittedName>
</protein>
<dbReference type="Gene3D" id="3.40.50.300">
    <property type="entry name" value="P-loop containing nucleotide triphosphate hydrolases"/>
    <property type="match status" value="1"/>
</dbReference>
<dbReference type="SUPFAM" id="SSF52540">
    <property type="entry name" value="P-loop containing nucleoside triphosphate hydrolases"/>
    <property type="match status" value="1"/>
</dbReference>
<dbReference type="PROSITE" id="PS51450">
    <property type="entry name" value="LRR"/>
    <property type="match status" value="2"/>
</dbReference>
<dbReference type="SMART" id="SM00369">
    <property type="entry name" value="LRR_TYP"/>
    <property type="match status" value="10"/>
</dbReference>
<dbReference type="InterPro" id="IPR002182">
    <property type="entry name" value="NB-ARC"/>
</dbReference>
<dbReference type="Pfam" id="PF25013">
    <property type="entry name" value="LRR_Zer-1"/>
    <property type="match status" value="1"/>
</dbReference>
<evidence type="ECO:0000313" key="6">
    <source>
        <dbReference type="Proteomes" id="UP001652623"/>
    </source>
</evidence>
<evidence type="ECO:0000313" key="7">
    <source>
        <dbReference type="RefSeq" id="XP_048326715.2"/>
    </source>
</evidence>
<dbReference type="InterPro" id="IPR003591">
    <property type="entry name" value="Leu-rich_rpt_typical-subtyp"/>
</dbReference>
<keyword evidence="1" id="KW-0433">Leucine-rich repeat</keyword>
<dbReference type="Proteomes" id="UP001652623">
    <property type="component" value="Chromosome 1"/>
</dbReference>
<gene>
    <name evidence="7" type="primary">LOC107422186</name>
</gene>
<name>A0ABM3IEI0_ZIZJJ</name>
<keyword evidence="3" id="KW-0175">Coiled coil</keyword>
<dbReference type="SUPFAM" id="SSF52058">
    <property type="entry name" value="L domain-like"/>
    <property type="match status" value="2"/>
</dbReference>
<dbReference type="Pfam" id="PF13855">
    <property type="entry name" value="LRR_8"/>
    <property type="match status" value="2"/>
</dbReference>
<dbReference type="InterPro" id="IPR001611">
    <property type="entry name" value="Leu-rich_rpt"/>
</dbReference>
<evidence type="ECO:0000259" key="4">
    <source>
        <dbReference type="Pfam" id="PF00931"/>
    </source>
</evidence>
<dbReference type="Pfam" id="PF00931">
    <property type="entry name" value="NB-ARC"/>
    <property type="match status" value="1"/>
</dbReference>
<feature type="domain" description="NB-ARC" evidence="4">
    <location>
        <begin position="5"/>
        <end position="196"/>
    </location>
</feature>
<accession>A0ABM3IEI0</accession>
<evidence type="ECO:0000256" key="2">
    <source>
        <dbReference type="ARBA" id="ARBA00022737"/>
    </source>
</evidence>
<dbReference type="InterPro" id="IPR032675">
    <property type="entry name" value="LRR_dom_sf"/>
</dbReference>
<proteinExistence type="predicted"/>
<keyword evidence="6" id="KW-1185">Reference proteome</keyword>
<keyword evidence="2" id="KW-0677">Repeat</keyword>
<evidence type="ECO:0000256" key="1">
    <source>
        <dbReference type="ARBA" id="ARBA00022614"/>
    </source>
</evidence>
<dbReference type="PRINTS" id="PR00364">
    <property type="entry name" value="DISEASERSIST"/>
</dbReference>
<dbReference type="RefSeq" id="XP_048326715.2">
    <property type="nucleotide sequence ID" value="XM_048470758.2"/>
</dbReference>
<organism evidence="6 7">
    <name type="scientific">Ziziphus jujuba</name>
    <name type="common">Chinese jujube</name>
    <name type="synonym">Ziziphus sativa</name>
    <dbReference type="NCBI Taxonomy" id="326968"/>
    <lineage>
        <taxon>Eukaryota</taxon>
        <taxon>Viridiplantae</taxon>
        <taxon>Streptophyta</taxon>
        <taxon>Embryophyta</taxon>
        <taxon>Tracheophyta</taxon>
        <taxon>Spermatophyta</taxon>
        <taxon>Magnoliopsida</taxon>
        <taxon>eudicotyledons</taxon>
        <taxon>Gunneridae</taxon>
        <taxon>Pentapetalae</taxon>
        <taxon>rosids</taxon>
        <taxon>fabids</taxon>
        <taxon>Rosales</taxon>
        <taxon>Rhamnaceae</taxon>
        <taxon>Paliureae</taxon>
        <taxon>Ziziphus</taxon>
    </lineage>
</organism>
<evidence type="ECO:0000259" key="5">
    <source>
        <dbReference type="Pfam" id="PF25013"/>
    </source>
</evidence>
<dbReference type="PANTHER" id="PTHR47186:SF3">
    <property type="entry name" value="OS09G0267800 PROTEIN"/>
    <property type="match status" value="1"/>
</dbReference>